<feature type="compositionally biased region" description="Polar residues" evidence="1">
    <location>
        <begin position="200"/>
        <end position="213"/>
    </location>
</feature>
<feature type="region of interest" description="Disordered" evidence="1">
    <location>
        <begin position="192"/>
        <end position="213"/>
    </location>
</feature>
<dbReference type="EMBL" id="KN840442">
    <property type="protein sequence ID" value="KIP11991.1"/>
    <property type="molecule type" value="Genomic_DNA"/>
</dbReference>
<feature type="region of interest" description="Disordered" evidence="1">
    <location>
        <begin position="53"/>
        <end position="82"/>
    </location>
</feature>
<organism evidence="2 3">
    <name type="scientific">Phlebiopsis gigantea (strain 11061_1 CR5-6)</name>
    <name type="common">White-rot fungus</name>
    <name type="synonym">Peniophora gigantea</name>
    <dbReference type="NCBI Taxonomy" id="745531"/>
    <lineage>
        <taxon>Eukaryota</taxon>
        <taxon>Fungi</taxon>
        <taxon>Dikarya</taxon>
        <taxon>Basidiomycota</taxon>
        <taxon>Agaricomycotina</taxon>
        <taxon>Agaricomycetes</taxon>
        <taxon>Polyporales</taxon>
        <taxon>Phanerochaetaceae</taxon>
        <taxon>Phlebiopsis</taxon>
    </lineage>
</organism>
<gene>
    <name evidence="2" type="ORF">PHLGIDRAFT_397548</name>
</gene>
<reference evidence="2 3" key="1">
    <citation type="journal article" date="2014" name="PLoS Genet.">
        <title>Analysis of the Phlebiopsis gigantea genome, transcriptome and secretome provides insight into its pioneer colonization strategies of wood.</title>
        <authorList>
            <person name="Hori C."/>
            <person name="Ishida T."/>
            <person name="Igarashi K."/>
            <person name="Samejima M."/>
            <person name="Suzuki H."/>
            <person name="Master E."/>
            <person name="Ferreira P."/>
            <person name="Ruiz-Duenas F.J."/>
            <person name="Held B."/>
            <person name="Canessa P."/>
            <person name="Larrondo L.F."/>
            <person name="Schmoll M."/>
            <person name="Druzhinina I.S."/>
            <person name="Kubicek C.P."/>
            <person name="Gaskell J.A."/>
            <person name="Kersten P."/>
            <person name="St John F."/>
            <person name="Glasner J."/>
            <person name="Sabat G."/>
            <person name="Splinter BonDurant S."/>
            <person name="Syed K."/>
            <person name="Yadav J."/>
            <person name="Mgbeahuruike A.C."/>
            <person name="Kovalchuk A."/>
            <person name="Asiegbu F.O."/>
            <person name="Lackner G."/>
            <person name="Hoffmeister D."/>
            <person name="Rencoret J."/>
            <person name="Gutierrez A."/>
            <person name="Sun H."/>
            <person name="Lindquist E."/>
            <person name="Barry K."/>
            <person name="Riley R."/>
            <person name="Grigoriev I.V."/>
            <person name="Henrissat B."/>
            <person name="Kues U."/>
            <person name="Berka R.M."/>
            <person name="Martinez A.T."/>
            <person name="Covert S.F."/>
            <person name="Blanchette R.A."/>
            <person name="Cullen D."/>
        </authorList>
    </citation>
    <scope>NUCLEOTIDE SEQUENCE [LARGE SCALE GENOMIC DNA]</scope>
    <source>
        <strain evidence="2 3">11061_1 CR5-6</strain>
    </source>
</reference>
<dbReference type="OrthoDB" id="3244156at2759"/>
<feature type="compositionally biased region" description="Polar residues" evidence="1">
    <location>
        <begin position="1"/>
        <end position="11"/>
    </location>
</feature>
<proteinExistence type="predicted"/>
<feature type="region of interest" description="Disordered" evidence="1">
    <location>
        <begin position="331"/>
        <end position="354"/>
    </location>
</feature>
<evidence type="ECO:0000313" key="3">
    <source>
        <dbReference type="Proteomes" id="UP000053257"/>
    </source>
</evidence>
<dbReference type="HOGENOM" id="CLU_690994_0_0_1"/>
<evidence type="ECO:0000313" key="2">
    <source>
        <dbReference type="EMBL" id="KIP11991.1"/>
    </source>
</evidence>
<accession>A0A0C3S6R0</accession>
<dbReference type="Proteomes" id="UP000053257">
    <property type="component" value="Unassembled WGS sequence"/>
</dbReference>
<feature type="region of interest" description="Disordered" evidence="1">
    <location>
        <begin position="1"/>
        <end position="41"/>
    </location>
</feature>
<sequence length="399" mass="44371">MSYFRSPQQMSPEFLNIGSPRSLRPRDDLQPPIPQFYPQTPQTVYVSAYSPGIRHDEPVEDSPPIQYVTRPRTDDTYSESISNGRRAGVMSGLVNRFRRIPAALAKHHSRESLHAQYRAEAEAMAAAEFSRHRGAYTVIPCRRESDLMTSQALSGIPETIAESEAGPLPAVYEAYDDGTTAMHHEQDFMQMPQPHIQPDYSDSQTSSKAESSNLPLPPKDTWVYYWAIILLLVHHIRNLPWTDDRIVDDYVPARDGRGGYGAQKPTVSWYKPRKRARDTEKAGAVITPPQLYVIPATPQSGTVLSSMYAAPVQPAVVIPSPYSDATTAIRPTRTPLTSTSGGRSMISPGASSHGLGRQELSYSWYSSSPQHFPWQHPSAYGSEMSTPRTHVAGGYFVPR</sequence>
<keyword evidence="3" id="KW-1185">Reference proteome</keyword>
<dbReference type="AlphaFoldDB" id="A0A0C3S6R0"/>
<name>A0A0C3S6R0_PHLG1</name>
<evidence type="ECO:0000256" key="1">
    <source>
        <dbReference type="SAM" id="MobiDB-lite"/>
    </source>
</evidence>
<protein>
    <submittedName>
        <fullName evidence="2">Uncharacterized protein</fullName>
    </submittedName>
</protein>